<protein>
    <recommendedName>
        <fullName evidence="1">BD-FAE-like domain-containing protein</fullName>
    </recommendedName>
</protein>
<name>A0A150S6Z0_SORCE</name>
<sequence length="536" mass="58903">MTYAWVQWLGPQGPNVSVDLYAPPLAGKRGPLVVFLQGNEPSQPDERLAFAANVGDALQRKGVAVAAVSFNIHTGYTLRACAADVARVVQEVTGARNPTRLVLVGRGLGAWMASILALDRRLLEGAGMDPERVDGVIVLRGTYDLVGAVLEGDPDAAFFAGSVDDLRESSPITYARSDAPPFLMLFGEEDDVGWARKARPFARALLNAGARDVDYFIVPMRDAHSILDWGGRGNPVGDLVLTFITSSLDELSIDDPFGVLHRWGARPPLDASEFRKDPRAIVTYPVDDALRETMMVLLGEAGLERSPLPGKTYQAIDLLGYLAQRPRSEVGEGDWLVVSNLRGEQLYFPRAVLERTQPVIVVGLDDEDNLYRLVDFYRMKRAYSWIKSDERLPMMIRPLGAFLHFRMPLPADLRNGTLAAFGLDAASFHWVKDDPLAPLRSLTGGLREALLGEQGCITCHELRGVGARSHHALALDGSPYGAFALPFEDYPSDVLRRFLFEQDAVAESFGVMPLRVDKAVAVQLLDLVNREKNGKR</sequence>
<comment type="caution">
    <text evidence="2">The sequence shown here is derived from an EMBL/GenBank/DDBJ whole genome shotgun (WGS) entry which is preliminary data.</text>
</comment>
<evidence type="ECO:0000259" key="1">
    <source>
        <dbReference type="Pfam" id="PF20434"/>
    </source>
</evidence>
<evidence type="ECO:0000313" key="2">
    <source>
        <dbReference type="EMBL" id="KYF88224.1"/>
    </source>
</evidence>
<gene>
    <name evidence="2" type="ORF">BE18_44845</name>
</gene>
<dbReference type="Gene3D" id="3.40.50.1820">
    <property type="entry name" value="alpha/beta hydrolase"/>
    <property type="match status" value="1"/>
</dbReference>
<feature type="domain" description="BD-FAE-like" evidence="1">
    <location>
        <begin position="19"/>
        <end position="192"/>
    </location>
</feature>
<dbReference type="Pfam" id="PF20434">
    <property type="entry name" value="BD-FAE"/>
    <property type="match status" value="1"/>
</dbReference>
<reference evidence="2 3" key="1">
    <citation type="submission" date="2014-02" db="EMBL/GenBank/DDBJ databases">
        <title>The small core and large imbalanced accessory genome model reveals a collaborative survival strategy of Sorangium cellulosum strains in nature.</title>
        <authorList>
            <person name="Han K."/>
            <person name="Peng R."/>
            <person name="Blom J."/>
            <person name="Li Y.-Z."/>
        </authorList>
    </citation>
    <scope>NUCLEOTIDE SEQUENCE [LARGE SCALE GENOMIC DNA]</scope>
    <source>
        <strain evidence="2 3">So0149</strain>
    </source>
</reference>
<evidence type="ECO:0000313" key="3">
    <source>
        <dbReference type="Proteomes" id="UP000075515"/>
    </source>
</evidence>
<dbReference type="Proteomes" id="UP000075515">
    <property type="component" value="Unassembled WGS sequence"/>
</dbReference>
<accession>A0A150S6Z0</accession>
<organism evidence="2 3">
    <name type="scientific">Sorangium cellulosum</name>
    <name type="common">Polyangium cellulosum</name>
    <dbReference type="NCBI Taxonomy" id="56"/>
    <lineage>
        <taxon>Bacteria</taxon>
        <taxon>Pseudomonadati</taxon>
        <taxon>Myxococcota</taxon>
        <taxon>Polyangia</taxon>
        <taxon>Polyangiales</taxon>
        <taxon>Polyangiaceae</taxon>
        <taxon>Sorangium</taxon>
    </lineage>
</organism>
<dbReference type="EMBL" id="JEMC01002382">
    <property type="protein sequence ID" value="KYF88224.1"/>
    <property type="molecule type" value="Genomic_DNA"/>
</dbReference>
<dbReference type="InterPro" id="IPR029058">
    <property type="entry name" value="AB_hydrolase_fold"/>
</dbReference>
<dbReference type="SUPFAM" id="SSF53474">
    <property type="entry name" value="alpha/beta-Hydrolases"/>
    <property type="match status" value="1"/>
</dbReference>
<proteinExistence type="predicted"/>
<dbReference type="InterPro" id="IPR049492">
    <property type="entry name" value="BD-FAE-like_dom"/>
</dbReference>
<dbReference type="AlphaFoldDB" id="A0A150S6Z0"/>